<evidence type="ECO:0000256" key="1">
    <source>
        <dbReference type="SAM" id="Phobius"/>
    </source>
</evidence>
<keyword evidence="1" id="KW-0812">Transmembrane</keyword>
<feature type="transmembrane region" description="Helical" evidence="1">
    <location>
        <begin position="194"/>
        <end position="218"/>
    </location>
</feature>
<feature type="transmembrane region" description="Helical" evidence="1">
    <location>
        <begin position="294"/>
        <end position="313"/>
    </location>
</feature>
<feature type="transmembrane region" description="Helical" evidence="1">
    <location>
        <begin position="143"/>
        <end position="160"/>
    </location>
</feature>
<evidence type="ECO:0000313" key="2">
    <source>
        <dbReference type="EMBL" id="RMN12769.1"/>
    </source>
</evidence>
<name>A0A3M3JPX8_9PSED</name>
<reference evidence="2 3" key="1">
    <citation type="submission" date="2018-08" db="EMBL/GenBank/DDBJ databases">
        <title>Recombination of ecologically and evolutionarily significant loci maintains genetic cohesion in the Pseudomonas syringae species complex.</title>
        <authorList>
            <person name="Dillon M."/>
            <person name="Thakur S."/>
            <person name="Almeida R.N.D."/>
            <person name="Weir B.S."/>
            <person name="Guttman D.S."/>
        </authorList>
    </citation>
    <scope>NUCLEOTIDE SEQUENCE [LARGE SCALE GENOMIC DNA]</scope>
    <source>
        <strain evidence="2 3">ICMP 12341</strain>
    </source>
</reference>
<sequence>MVRGGHWRSDAVPLQKRHCNARASAVNALSLISRRSRRMSSNPFRASTVVPLLLLAAAVIASFMASSGPVQWMDNGMFLANASEGPYFSQSLGPLEHPLYQLLNAVVFTLFGAKPLSLLNSMLLPLAWVIYRLARNVGASARQAVLAGVATILAHGVFWVSTKAEVYLLHTLFVLLAYALYFSRSARLGALKKLFVIGVLTGLAASIHQLTFVVLLPLYLHMLYQHKARVLITLPGFVLGFAAAAVAVINDLNAGMGLLDIARRYLTGASATVAGPEWESSLLRFDALWRERNAVALLLLSLIGPQLIGLLMFPRDNRLRLLWSAALLNLLFALSYNVTDRFTFFLPGVALLSVIGMIQLRILLPRPTARSTVLNLSTLSSPLVMLLAYSLYASGVIRLPLHKEALPLRDDIHYFMVPYLRDRSAEQFVRAYQEFVPDRALIIADWTPMGALRSAQTAGLLRGRRLATCDENVDVRGYAGAYLVRLSYCATIAGEFRLEEQPVGYALHSK</sequence>
<feature type="transmembrane region" description="Helical" evidence="1">
    <location>
        <begin position="44"/>
        <end position="65"/>
    </location>
</feature>
<dbReference type="AlphaFoldDB" id="A0A3M3JPX8"/>
<feature type="transmembrane region" description="Helical" evidence="1">
    <location>
        <begin position="166"/>
        <end position="182"/>
    </location>
</feature>
<keyword evidence="1" id="KW-0472">Membrane</keyword>
<feature type="transmembrane region" description="Helical" evidence="1">
    <location>
        <begin position="230"/>
        <end position="249"/>
    </location>
</feature>
<dbReference type="Proteomes" id="UP000271468">
    <property type="component" value="Unassembled WGS sequence"/>
</dbReference>
<feature type="transmembrane region" description="Helical" evidence="1">
    <location>
        <begin position="344"/>
        <end position="363"/>
    </location>
</feature>
<feature type="transmembrane region" description="Helical" evidence="1">
    <location>
        <begin position="102"/>
        <end position="131"/>
    </location>
</feature>
<gene>
    <name evidence="2" type="ORF">ALQ65_04419</name>
</gene>
<accession>A0A3M3JPX8</accession>
<organism evidence="2 3">
    <name type="scientific">Pseudomonas syringae pv. coriandricola</name>
    <dbReference type="NCBI Taxonomy" id="264453"/>
    <lineage>
        <taxon>Bacteria</taxon>
        <taxon>Pseudomonadati</taxon>
        <taxon>Pseudomonadota</taxon>
        <taxon>Gammaproteobacteria</taxon>
        <taxon>Pseudomonadales</taxon>
        <taxon>Pseudomonadaceae</taxon>
        <taxon>Pseudomonas</taxon>
    </lineage>
</organism>
<protein>
    <submittedName>
        <fullName evidence="2">Uncharacterized protein</fullName>
    </submittedName>
</protein>
<proteinExistence type="predicted"/>
<dbReference type="EMBL" id="RBOV01000129">
    <property type="protein sequence ID" value="RMN12769.1"/>
    <property type="molecule type" value="Genomic_DNA"/>
</dbReference>
<comment type="caution">
    <text evidence="2">The sequence shown here is derived from an EMBL/GenBank/DDBJ whole genome shotgun (WGS) entry which is preliminary data.</text>
</comment>
<keyword evidence="1" id="KW-1133">Transmembrane helix</keyword>
<evidence type="ECO:0000313" key="3">
    <source>
        <dbReference type="Proteomes" id="UP000271468"/>
    </source>
</evidence>